<dbReference type="RefSeq" id="WP_285458766.1">
    <property type="nucleotide sequence ID" value="NZ_CP127173.1"/>
</dbReference>
<dbReference type="PANTHER" id="PTHR41521">
    <property type="match status" value="1"/>
</dbReference>
<feature type="domain" description="DUF1330" evidence="1">
    <location>
        <begin position="2"/>
        <end position="96"/>
    </location>
</feature>
<sequence length="97" mass="10779">MSAYLISEVEILDPTLADRYREIAAASIAAYGGRYLARGAKPTVLEGDFEEERVVVVVEFADRATAERWYDSPEYAEGREIAKVALNRRLLLVDGVA</sequence>
<keyword evidence="3" id="KW-1185">Reference proteome</keyword>
<proteinExistence type="predicted"/>
<dbReference type="EMBL" id="CP127173">
    <property type="protein sequence ID" value="WIV61144.1"/>
    <property type="molecule type" value="Genomic_DNA"/>
</dbReference>
<dbReference type="InterPro" id="IPR011008">
    <property type="entry name" value="Dimeric_a/b-barrel"/>
</dbReference>
<gene>
    <name evidence="2" type="ORF">QP939_22340</name>
</gene>
<protein>
    <submittedName>
        <fullName evidence="2">DUF1330 domain-containing protein</fullName>
    </submittedName>
</protein>
<dbReference type="PANTHER" id="PTHR41521:SF4">
    <property type="entry name" value="BLR0684 PROTEIN"/>
    <property type="match status" value="1"/>
</dbReference>
<reference evidence="2 3" key="1">
    <citation type="submission" date="2023-06" db="EMBL/GenBank/DDBJ databases">
        <authorList>
            <person name="Oyuntsetseg B."/>
            <person name="Kim S.B."/>
        </authorList>
    </citation>
    <scope>NUCLEOTIDE SEQUENCE [LARGE SCALE GENOMIC DNA]</scope>
    <source>
        <strain evidence="2 3">2-2</strain>
    </source>
</reference>
<dbReference type="Pfam" id="PF07045">
    <property type="entry name" value="DUF1330"/>
    <property type="match status" value="1"/>
</dbReference>
<dbReference type="Gene3D" id="3.30.70.100">
    <property type="match status" value="1"/>
</dbReference>
<evidence type="ECO:0000313" key="3">
    <source>
        <dbReference type="Proteomes" id="UP001227101"/>
    </source>
</evidence>
<dbReference type="InterPro" id="IPR010753">
    <property type="entry name" value="DUF1330"/>
</dbReference>
<evidence type="ECO:0000259" key="1">
    <source>
        <dbReference type="Pfam" id="PF07045"/>
    </source>
</evidence>
<accession>A0ABY8XZI9</accession>
<organism evidence="2 3">
    <name type="scientific">Amycolatopsis nalaikhensis</name>
    <dbReference type="NCBI Taxonomy" id="715472"/>
    <lineage>
        <taxon>Bacteria</taxon>
        <taxon>Bacillati</taxon>
        <taxon>Actinomycetota</taxon>
        <taxon>Actinomycetes</taxon>
        <taxon>Pseudonocardiales</taxon>
        <taxon>Pseudonocardiaceae</taxon>
        <taxon>Amycolatopsis</taxon>
    </lineage>
</organism>
<dbReference type="SUPFAM" id="SSF54909">
    <property type="entry name" value="Dimeric alpha+beta barrel"/>
    <property type="match status" value="1"/>
</dbReference>
<evidence type="ECO:0000313" key="2">
    <source>
        <dbReference type="EMBL" id="WIV61144.1"/>
    </source>
</evidence>
<dbReference type="Proteomes" id="UP001227101">
    <property type="component" value="Chromosome"/>
</dbReference>
<name>A0ABY8XZI9_9PSEU</name>